<dbReference type="STRING" id="1703770.AMJ39_02315"/>
<dbReference type="Gene3D" id="3.40.50.280">
    <property type="entry name" value="Cobalamin-binding domain"/>
    <property type="match status" value="1"/>
</dbReference>
<accession>A0A0S7WUY9</accession>
<gene>
    <name evidence="10" type="ORF">AMJ39_02315</name>
</gene>
<evidence type="ECO:0000256" key="6">
    <source>
        <dbReference type="ARBA" id="ARBA00023004"/>
    </source>
</evidence>
<dbReference type="InterPro" id="IPR006638">
    <property type="entry name" value="Elp3/MiaA/NifB-like_rSAM"/>
</dbReference>
<evidence type="ECO:0000259" key="9">
    <source>
        <dbReference type="PROSITE" id="PS51918"/>
    </source>
</evidence>
<dbReference type="PANTHER" id="PTHR43409:SF7">
    <property type="entry name" value="BLL1977 PROTEIN"/>
    <property type="match status" value="1"/>
</dbReference>
<reference evidence="10 11" key="1">
    <citation type="journal article" date="2015" name="Microbiome">
        <title>Genomic resolution of linkages in carbon, nitrogen, and sulfur cycling among widespread estuary sediment bacteria.</title>
        <authorList>
            <person name="Baker B.J."/>
            <person name="Lazar C.S."/>
            <person name="Teske A.P."/>
            <person name="Dick G.J."/>
        </authorList>
    </citation>
    <scope>NUCLEOTIDE SEQUENCE [LARGE SCALE GENOMIC DNA]</scope>
    <source>
        <strain evidence="10">DG_24</strain>
    </source>
</reference>
<dbReference type="PROSITE" id="PS51918">
    <property type="entry name" value="RADICAL_SAM"/>
    <property type="match status" value="1"/>
</dbReference>
<dbReference type="AlphaFoldDB" id="A0A0S7WUY9"/>
<keyword evidence="2" id="KW-0489">Methyltransferase</keyword>
<keyword evidence="6" id="KW-0408">Iron</keyword>
<evidence type="ECO:0000256" key="2">
    <source>
        <dbReference type="ARBA" id="ARBA00022603"/>
    </source>
</evidence>
<comment type="caution">
    <text evidence="10">The sequence shown here is derived from an EMBL/GenBank/DDBJ whole genome shotgun (WGS) entry which is preliminary data.</text>
</comment>
<dbReference type="GO" id="GO:0051539">
    <property type="term" value="F:4 iron, 4 sulfur cluster binding"/>
    <property type="evidence" value="ECO:0007669"/>
    <property type="project" value="UniProtKB-KW"/>
</dbReference>
<dbReference type="PANTHER" id="PTHR43409">
    <property type="entry name" value="ANAEROBIC MAGNESIUM-PROTOPORPHYRIN IX MONOMETHYL ESTER CYCLASE-RELATED"/>
    <property type="match status" value="1"/>
</dbReference>
<keyword evidence="4" id="KW-0949">S-adenosyl-L-methionine</keyword>
<evidence type="ECO:0000313" key="10">
    <source>
        <dbReference type="EMBL" id="KPJ54013.1"/>
    </source>
</evidence>
<protein>
    <submittedName>
        <fullName evidence="10">Uncharacterized protein</fullName>
    </submittedName>
</protein>
<keyword evidence="3" id="KW-0808">Transferase</keyword>
<dbReference type="SFLD" id="SFLDG01082">
    <property type="entry name" value="B12-binding_domain_containing"/>
    <property type="match status" value="1"/>
</dbReference>
<evidence type="ECO:0000313" key="11">
    <source>
        <dbReference type="Proteomes" id="UP000052008"/>
    </source>
</evidence>
<proteinExistence type="predicted"/>
<dbReference type="InterPro" id="IPR034466">
    <property type="entry name" value="Methyltransferase_Class_B"/>
</dbReference>
<dbReference type="SFLD" id="SFLDG01123">
    <property type="entry name" value="methyltransferase_(Class_B)"/>
    <property type="match status" value="1"/>
</dbReference>
<feature type="domain" description="Radical SAM core" evidence="9">
    <location>
        <begin position="189"/>
        <end position="424"/>
    </location>
</feature>
<keyword evidence="5" id="KW-0479">Metal-binding</keyword>
<evidence type="ECO:0000256" key="1">
    <source>
        <dbReference type="ARBA" id="ARBA00001966"/>
    </source>
</evidence>
<dbReference type="SUPFAM" id="SSF102114">
    <property type="entry name" value="Radical SAM enzymes"/>
    <property type="match status" value="1"/>
</dbReference>
<comment type="cofactor">
    <cofactor evidence="1">
        <name>[4Fe-4S] cluster</name>
        <dbReference type="ChEBI" id="CHEBI:49883"/>
    </cofactor>
</comment>
<dbReference type="GO" id="GO:0031419">
    <property type="term" value="F:cobalamin binding"/>
    <property type="evidence" value="ECO:0007669"/>
    <property type="project" value="InterPro"/>
</dbReference>
<dbReference type="Proteomes" id="UP000052008">
    <property type="component" value="Unassembled WGS sequence"/>
</dbReference>
<dbReference type="Pfam" id="PF04055">
    <property type="entry name" value="Radical_SAM"/>
    <property type="match status" value="1"/>
</dbReference>
<dbReference type="InterPro" id="IPR058240">
    <property type="entry name" value="rSAM_sf"/>
</dbReference>
<dbReference type="InterPro" id="IPR051198">
    <property type="entry name" value="BchE-like"/>
</dbReference>
<dbReference type="InterPro" id="IPR036724">
    <property type="entry name" value="Cobalamin-bd_sf"/>
</dbReference>
<dbReference type="SMART" id="SM00729">
    <property type="entry name" value="Elp3"/>
    <property type="match status" value="1"/>
</dbReference>
<keyword evidence="7" id="KW-0411">Iron-sulfur</keyword>
<sequence length="467" mass="51841">MRILLVNPSQRTVYGPGILPPYPPLGLLYLGAALEQAGHRVAFFDHDIERSRGIDMTAVLRESKPDLVGITTTTPTLGAALRAGRLAKEAVGCTVVVGGPHASLVPTEVLRSEVFDIAVVGEGERTMTELAAHIAEGGESLDQVDGIYYRDAGAVVATDRRAPEPDVDSIPFPARHLLCHPHAYSPPDAIARPFVTIIASRGCANRCTFCSTPALFGPDVRRRSVSNVMAEIEDCVRRYGIREVHLADDCFTSDRGWTLEFCGELAERDLGINLFFMNGLRADQVDREMLAALKRVGLINVGFGVESGNQSVLNRARKGLRLSRVVESFAMAKDLGLTTWAFFMIGLPGEDESTVRDTVRVAKMLDPDFAKFFIFKPYPGSEAYEELSAQGLIFDRCPDHYGLYGPPVHRLPELGESRIARWYRRANIEFYLRPRTILRHLLRVRSFSQLRLNLRALRFLAQSVARM</sequence>
<dbReference type="InterPro" id="IPR006158">
    <property type="entry name" value="Cobalamin-bd"/>
</dbReference>
<dbReference type="CDD" id="cd02068">
    <property type="entry name" value="radical_SAM_B12_BD"/>
    <property type="match status" value="1"/>
</dbReference>
<dbReference type="CDD" id="cd01335">
    <property type="entry name" value="Radical_SAM"/>
    <property type="match status" value="1"/>
</dbReference>
<dbReference type="GO" id="GO:0046872">
    <property type="term" value="F:metal ion binding"/>
    <property type="evidence" value="ECO:0007669"/>
    <property type="project" value="UniProtKB-KW"/>
</dbReference>
<evidence type="ECO:0000256" key="5">
    <source>
        <dbReference type="ARBA" id="ARBA00022723"/>
    </source>
</evidence>
<dbReference type="SFLD" id="SFLDS00029">
    <property type="entry name" value="Radical_SAM"/>
    <property type="match status" value="1"/>
</dbReference>
<feature type="domain" description="B12-binding" evidence="8">
    <location>
        <begin position="10"/>
        <end position="141"/>
    </location>
</feature>
<dbReference type="InterPro" id="IPR007197">
    <property type="entry name" value="rSAM"/>
</dbReference>
<dbReference type="PROSITE" id="PS51332">
    <property type="entry name" value="B12_BINDING"/>
    <property type="match status" value="1"/>
</dbReference>
<evidence type="ECO:0000259" key="8">
    <source>
        <dbReference type="PROSITE" id="PS51332"/>
    </source>
</evidence>
<organism evidence="10 11">
    <name type="scientific">candidate division TA06 bacterium DG_24</name>
    <dbReference type="NCBI Taxonomy" id="1703770"/>
    <lineage>
        <taxon>Bacteria</taxon>
        <taxon>Bacteria division TA06</taxon>
    </lineage>
</organism>
<dbReference type="InterPro" id="IPR023404">
    <property type="entry name" value="rSAM_horseshoe"/>
</dbReference>
<evidence type="ECO:0000256" key="3">
    <source>
        <dbReference type="ARBA" id="ARBA00022679"/>
    </source>
</evidence>
<dbReference type="GO" id="GO:0003824">
    <property type="term" value="F:catalytic activity"/>
    <property type="evidence" value="ECO:0007669"/>
    <property type="project" value="InterPro"/>
</dbReference>
<dbReference type="Gene3D" id="3.80.30.20">
    <property type="entry name" value="tm_1862 like domain"/>
    <property type="match status" value="1"/>
</dbReference>
<dbReference type="Pfam" id="PF02310">
    <property type="entry name" value="B12-binding"/>
    <property type="match status" value="1"/>
</dbReference>
<evidence type="ECO:0000256" key="4">
    <source>
        <dbReference type="ARBA" id="ARBA00022691"/>
    </source>
</evidence>
<name>A0A0S7WUY9_UNCT6</name>
<dbReference type="GO" id="GO:0005829">
    <property type="term" value="C:cytosol"/>
    <property type="evidence" value="ECO:0007669"/>
    <property type="project" value="TreeGrafter"/>
</dbReference>
<dbReference type="SUPFAM" id="SSF52242">
    <property type="entry name" value="Cobalamin (vitamin B12)-binding domain"/>
    <property type="match status" value="1"/>
</dbReference>
<dbReference type="EMBL" id="LIZS01000008">
    <property type="protein sequence ID" value="KPJ54013.1"/>
    <property type="molecule type" value="Genomic_DNA"/>
</dbReference>
<evidence type="ECO:0000256" key="7">
    <source>
        <dbReference type="ARBA" id="ARBA00023014"/>
    </source>
</evidence>